<protein>
    <recommendedName>
        <fullName evidence="6">Ribosomal RNA small subunit methyltransferase I</fullName>
        <ecNumber evidence="6">2.1.1.198</ecNumber>
    </recommendedName>
    <alternativeName>
        <fullName evidence="6">16S rRNA 2'-O-ribose C1402 methyltransferase</fullName>
    </alternativeName>
    <alternativeName>
        <fullName evidence="6">rRNA (cytidine-2'-O-)-methyltransferase RsmI</fullName>
    </alternativeName>
</protein>
<dbReference type="SUPFAM" id="SSF53790">
    <property type="entry name" value="Tetrapyrrole methylase"/>
    <property type="match status" value="1"/>
</dbReference>
<dbReference type="Gene3D" id="3.40.1010.10">
    <property type="entry name" value="Cobalt-precorrin-4 Transmethylase, Domain 1"/>
    <property type="match status" value="1"/>
</dbReference>
<dbReference type="STRING" id="1802603.A3F35_02020"/>
<keyword evidence="4 6" id="KW-0808">Transferase</keyword>
<dbReference type="Gene3D" id="3.30.950.10">
    <property type="entry name" value="Methyltransferase, Cobalt-precorrin-4 Transmethylase, Domain 2"/>
    <property type="match status" value="1"/>
</dbReference>
<dbReference type="InterPro" id="IPR014777">
    <property type="entry name" value="4pyrrole_Mease_sub1"/>
</dbReference>
<dbReference type="InterPro" id="IPR014776">
    <property type="entry name" value="4pyrrole_Mease_sub2"/>
</dbReference>
<evidence type="ECO:0000259" key="7">
    <source>
        <dbReference type="Pfam" id="PF00590"/>
    </source>
</evidence>
<dbReference type="Proteomes" id="UP000178068">
    <property type="component" value="Unassembled WGS sequence"/>
</dbReference>
<dbReference type="Pfam" id="PF00590">
    <property type="entry name" value="TP_methylase"/>
    <property type="match status" value="1"/>
</dbReference>
<dbReference type="InterPro" id="IPR008189">
    <property type="entry name" value="rRNA_ssu_MeTfrase_I"/>
</dbReference>
<comment type="catalytic activity">
    <reaction evidence="6">
        <text>cytidine(1402) in 16S rRNA + S-adenosyl-L-methionine = 2'-O-methylcytidine(1402) in 16S rRNA + S-adenosyl-L-homocysteine + H(+)</text>
        <dbReference type="Rhea" id="RHEA:42924"/>
        <dbReference type="Rhea" id="RHEA-COMP:10285"/>
        <dbReference type="Rhea" id="RHEA-COMP:10286"/>
        <dbReference type="ChEBI" id="CHEBI:15378"/>
        <dbReference type="ChEBI" id="CHEBI:57856"/>
        <dbReference type="ChEBI" id="CHEBI:59789"/>
        <dbReference type="ChEBI" id="CHEBI:74495"/>
        <dbReference type="ChEBI" id="CHEBI:82748"/>
        <dbReference type="EC" id="2.1.1.198"/>
    </reaction>
</comment>
<dbReference type="PANTHER" id="PTHR46111:SF1">
    <property type="entry name" value="RIBOSOMAL RNA SMALL SUBUNIT METHYLTRANSFERASE I"/>
    <property type="match status" value="1"/>
</dbReference>
<dbReference type="EC" id="2.1.1.198" evidence="6"/>
<name>A0A1G1WMV6_9BACT</name>
<evidence type="ECO:0000256" key="6">
    <source>
        <dbReference type="HAMAP-Rule" id="MF_01877"/>
    </source>
</evidence>
<dbReference type="AlphaFoldDB" id="A0A1G1WMV6"/>
<keyword evidence="2 6" id="KW-0698">rRNA processing</keyword>
<evidence type="ECO:0000256" key="1">
    <source>
        <dbReference type="ARBA" id="ARBA00022490"/>
    </source>
</evidence>
<dbReference type="PANTHER" id="PTHR46111">
    <property type="entry name" value="RIBOSOMAL RNA SMALL SUBUNIT METHYLTRANSFERASE I"/>
    <property type="match status" value="1"/>
</dbReference>
<comment type="similarity">
    <text evidence="6">Belongs to the methyltransferase superfamily. RsmI family.</text>
</comment>
<keyword evidence="5 6" id="KW-0949">S-adenosyl-L-methionine</keyword>
<dbReference type="NCBIfam" id="TIGR00096">
    <property type="entry name" value="16S rRNA (cytidine(1402)-2'-O)-methyltransferase"/>
    <property type="match status" value="1"/>
</dbReference>
<reference evidence="8 9" key="1">
    <citation type="journal article" date="2016" name="Nat. Commun.">
        <title>Thousands of microbial genomes shed light on interconnected biogeochemical processes in an aquifer system.</title>
        <authorList>
            <person name="Anantharaman K."/>
            <person name="Brown C.T."/>
            <person name="Hug L.A."/>
            <person name="Sharon I."/>
            <person name="Castelle C.J."/>
            <person name="Probst A.J."/>
            <person name="Thomas B.C."/>
            <person name="Singh A."/>
            <person name="Wilkins M.J."/>
            <person name="Karaoz U."/>
            <person name="Brodie E.L."/>
            <person name="Williams K.H."/>
            <person name="Hubbard S.S."/>
            <person name="Banfield J.F."/>
        </authorList>
    </citation>
    <scope>NUCLEOTIDE SEQUENCE [LARGE SCALE GENOMIC DNA]</scope>
</reference>
<evidence type="ECO:0000256" key="5">
    <source>
        <dbReference type="ARBA" id="ARBA00022691"/>
    </source>
</evidence>
<evidence type="ECO:0000256" key="2">
    <source>
        <dbReference type="ARBA" id="ARBA00022552"/>
    </source>
</evidence>
<sequence length="224" mass="24766">MALYLIATPIGNLADISQRALETLERVDLILAEDTRRTGLLLNYFTIKQKMLSFHEHNEVARIDGVLNLLREGKDIAIVTDAGMPTISDPGFKLVRAAIEQNIKVEPIPGPSAVLTALAASGLPTDRFLFLGYLPKGAGKTQRLLDNIQKIIEILPTTLIFFESPHRLLKTISALKTAFPASQLVVAKELTKAHEEFIRGSIAEVLEKLEQSNLKGEYTLVLRQ</sequence>
<evidence type="ECO:0000313" key="9">
    <source>
        <dbReference type="Proteomes" id="UP000178068"/>
    </source>
</evidence>
<dbReference type="PIRSF" id="PIRSF005917">
    <property type="entry name" value="MTase_YraL"/>
    <property type="match status" value="1"/>
</dbReference>
<dbReference type="EMBL" id="MHCZ01000042">
    <property type="protein sequence ID" value="OGY29072.1"/>
    <property type="molecule type" value="Genomic_DNA"/>
</dbReference>
<evidence type="ECO:0000313" key="8">
    <source>
        <dbReference type="EMBL" id="OGY29072.1"/>
    </source>
</evidence>
<comment type="subcellular location">
    <subcellularLocation>
        <location evidence="6">Cytoplasm</location>
    </subcellularLocation>
</comment>
<keyword evidence="1 6" id="KW-0963">Cytoplasm</keyword>
<dbReference type="FunFam" id="3.40.1010.10:FF:000007">
    <property type="entry name" value="Ribosomal RNA small subunit methyltransferase I"/>
    <property type="match status" value="1"/>
</dbReference>
<evidence type="ECO:0000256" key="3">
    <source>
        <dbReference type="ARBA" id="ARBA00022603"/>
    </source>
</evidence>
<dbReference type="GO" id="GO:0070677">
    <property type="term" value="F:rRNA (cytosine-2'-O-)-methyltransferase activity"/>
    <property type="evidence" value="ECO:0007669"/>
    <property type="project" value="UniProtKB-UniRule"/>
</dbReference>
<comment type="function">
    <text evidence="6">Catalyzes the 2'-O-methylation of the ribose of cytidine 1402 (C1402) in 16S rRNA.</text>
</comment>
<evidence type="ECO:0000256" key="4">
    <source>
        <dbReference type="ARBA" id="ARBA00022679"/>
    </source>
</evidence>
<dbReference type="InterPro" id="IPR035996">
    <property type="entry name" value="4pyrrol_Methylase_sf"/>
</dbReference>
<dbReference type="GO" id="GO:0005737">
    <property type="term" value="C:cytoplasm"/>
    <property type="evidence" value="ECO:0007669"/>
    <property type="project" value="UniProtKB-SubCell"/>
</dbReference>
<dbReference type="CDD" id="cd11648">
    <property type="entry name" value="RsmI"/>
    <property type="match status" value="1"/>
</dbReference>
<comment type="caution">
    <text evidence="8">The sequence shown here is derived from an EMBL/GenBank/DDBJ whole genome shotgun (WGS) entry which is preliminary data.</text>
</comment>
<proteinExistence type="inferred from homology"/>
<gene>
    <name evidence="6" type="primary">rsmI</name>
    <name evidence="8" type="ORF">A3F35_02020</name>
</gene>
<accession>A0A1G1WMV6</accession>
<dbReference type="HAMAP" id="MF_01877">
    <property type="entry name" value="16SrRNA_methyltr_I"/>
    <property type="match status" value="1"/>
</dbReference>
<organism evidence="8 9">
    <name type="scientific">Candidatus Woykebacteria bacterium RIFCSPHIGHO2_12_FULL_45_10</name>
    <dbReference type="NCBI Taxonomy" id="1802603"/>
    <lineage>
        <taxon>Bacteria</taxon>
        <taxon>Candidatus Woykeibacteriota</taxon>
    </lineage>
</organism>
<feature type="domain" description="Tetrapyrrole methylase" evidence="7">
    <location>
        <begin position="3"/>
        <end position="205"/>
    </location>
</feature>
<dbReference type="FunFam" id="3.30.950.10:FF:000002">
    <property type="entry name" value="Ribosomal RNA small subunit methyltransferase I"/>
    <property type="match status" value="1"/>
</dbReference>
<dbReference type="InterPro" id="IPR000878">
    <property type="entry name" value="4pyrrol_Mease"/>
</dbReference>
<keyword evidence="3 6" id="KW-0489">Methyltransferase</keyword>